<dbReference type="EMBL" id="JALNMH010000011">
    <property type="protein sequence ID" value="MCK7594684.1"/>
    <property type="molecule type" value="Genomic_DNA"/>
</dbReference>
<accession>A0ABT0GJG4</accession>
<dbReference type="Pfam" id="PF11231">
    <property type="entry name" value="DUF3034"/>
    <property type="match status" value="1"/>
</dbReference>
<reference evidence="1" key="1">
    <citation type="submission" date="2022-04" db="EMBL/GenBank/DDBJ databases">
        <title>Lysobacter sp. CAU 1642 isolated from sea sand.</title>
        <authorList>
            <person name="Kim W."/>
        </authorList>
    </citation>
    <scope>NUCLEOTIDE SEQUENCE</scope>
    <source>
        <strain evidence="1">CAU 1642</strain>
    </source>
</reference>
<sequence length="283" mass="30546">MLLGLLVAGAPCAEGRAGQGGRLLATGGASVFEGGAGGGIVPWAVIAGYGSEGQWGGSAFATRAVTGDYELEARGLAFGWSNRLELGVARQRLALPTLAASLDLPIDRFRQDVYSAKLRLAGDLVYSPWPQLSLIAQHKRQRDFAVPVLVGARDDTDTDWLLAASKLWLGGAGGYNLLGHLNLRSTRANQAGLLGFGGDRRNGRSLVWEGSLAILLDRHWALGYEYRQKPDNLGFAREQAWQDAFIAWFPNKRVAVVAAWADLGDVASLRDQRGWYLSLQVSR</sequence>
<evidence type="ECO:0000313" key="2">
    <source>
        <dbReference type="Proteomes" id="UP001431449"/>
    </source>
</evidence>
<protein>
    <submittedName>
        <fullName evidence="1">DUF3034 family protein</fullName>
    </submittedName>
</protein>
<dbReference type="Proteomes" id="UP001431449">
    <property type="component" value="Unassembled WGS sequence"/>
</dbReference>
<keyword evidence="2" id="KW-1185">Reference proteome</keyword>
<gene>
    <name evidence="1" type="ORF">M0G41_13505</name>
</gene>
<comment type="caution">
    <text evidence="1">The sequence shown here is derived from an EMBL/GenBank/DDBJ whole genome shotgun (WGS) entry which is preliminary data.</text>
</comment>
<organism evidence="1 2">
    <name type="scientific">Pseudomarimonas salicorniae</name>
    <dbReference type="NCBI Taxonomy" id="2933270"/>
    <lineage>
        <taxon>Bacteria</taxon>
        <taxon>Pseudomonadati</taxon>
        <taxon>Pseudomonadota</taxon>
        <taxon>Gammaproteobacteria</taxon>
        <taxon>Lysobacterales</taxon>
        <taxon>Lysobacteraceae</taxon>
        <taxon>Pseudomarimonas</taxon>
    </lineage>
</organism>
<evidence type="ECO:0000313" key="1">
    <source>
        <dbReference type="EMBL" id="MCK7594684.1"/>
    </source>
</evidence>
<proteinExistence type="predicted"/>
<name>A0ABT0GJG4_9GAMM</name>
<dbReference type="InterPro" id="IPR021393">
    <property type="entry name" value="DUF3034"/>
</dbReference>